<feature type="transmembrane region" description="Helical" evidence="10">
    <location>
        <begin position="364"/>
        <end position="390"/>
    </location>
</feature>
<dbReference type="GeneID" id="25319466"/>
<dbReference type="InterPro" id="IPR004713">
    <property type="entry name" value="CaH_exchang"/>
</dbReference>
<keyword evidence="3 10" id="KW-0813">Transport</keyword>
<sequence length="445" mass="47596">MLRSPKRKPQNSMSSSAELNRPAADETEPLLNPSNTTRNYTSGDGGMSPGPGPDQDWSRQSLALRIYHAILRLNNINVLLAFLPLGILSGLLGWNSILTAVFNFLAIISLSALVSYSSDELSHYLGELSGALINATFGNAVELISGIVALSRGEIHFAQSVMIGSILSDILLVLGGCLISAAYRKHVLKFKMAEADALSSLMIITAVALILPTVLYSAFGSSNSSSDIDDKIVSFSHGTALVLFILYAGYLYFHLGTHSHLFVEDQGDALSVTSDDDATDNNNNNPARQEESPSLSLSTATVLLLAATAGIMGCTHFLLKNVDQTAHITSMSKTFIAAILIPIASNSPEGAAVVAASRDGDVNFAIGVIVSSILQIALFVVPFLVMLGWVIQQPMTLNFENFQTIILFFAVLVVNHLLQAGKYTYIHGVMLVALYAAIATALYTR</sequence>
<evidence type="ECO:0000256" key="2">
    <source>
        <dbReference type="ARBA" id="ARBA00008170"/>
    </source>
</evidence>
<evidence type="ECO:0000256" key="3">
    <source>
        <dbReference type="ARBA" id="ARBA00022448"/>
    </source>
</evidence>
<evidence type="ECO:0000256" key="1">
    <source>
        <dbReference type="ARBA" id="ARBA00004127"/>
    </source>
</evidence>
<evidence type="ECO:0000256" key="5">
    <source>
        <dbReference type="ARBA" id="ARBA00022692"/>
    </source>
</evidence>
<dbReference type="GO" id="GO:0015369">
    <property type="term" value="F:calcium:proton antiporter activity"/>
    <property type="evidence" value="ECO:0007669"/>
    <property type="project" value="UniProtKB-UniRule"/>
</dbReference>
<evidence type="ECO:0000313" key="14">
    <source>
        <dbReference type="Proteomes" id="UP000053958"/>
    </source>
</evidence>
<feature type="transmembrane region" description="Helical" evidence="10">
    <location>
        <begin position="402"/>
        <end position="418"/>
    </location>
</feature>
<feature type="transmembrane region" description="Helical" evidence="10">
    <location>
        <begin position="69"/>
        <end position="91"/>
    </location>
</feature>
<feature type="transmembrane region" description="Helical" evidence="10">
    <location>
        <begin position="424"/>
        <end position="443"/>
    </location>
</feature>
<keyword evidence="4 10" id="KW-0109">Calcium transport</keyword>
<feature type="transmembrane region" description="Helical" evidence="10">
    <location>
        <begin position="195"/>
        <end position="215"/>
    </location>
</feature>
<dbReference type="GO" id="GO:0006874">
    <property type="term" value="P:intracellular calcium ion homeostasis"/>
    <property type="evidence" value="ECO:0007669"/>
    <property type="project" value="TreeGrafter"/>
</dbReference>
<dbReference type="InterPro" id="IPR044880">
    <property type="entry name" value="NCX_ion-bd_dom_sf"/>
</dbReference>
<evidence type="ECO:0000256" key="6">
    <source>
        <dbReference type="ARBA" id="ARBA00022837"/>
    </source>
</evidence>
<evidence type="ECO:0000313" key="13">
    <source>
        <dbReference type="EMBL" id="KKA18861.1"/>
    </source>
</evidence>
<comment type="subcellular location">
    <subcellularLocation>
        <location evidence="1">Endomembrane system</location>
        <topology evidence="1">Multi-pass membrane protein</topology>
    </subcellularLocation>
    <subcellularLocation>
        <location evidence="10">Vacuole membrane</location>
    </subcellularLocation>
</comment>
<dbReference type="RefSeq" id="XP_013325473.1">
    <property type="nucleotide sequence ID" value="XM_013470019.1"/>
</dbReference>
<dbReference type="Gene3D" id="1.20.1420.30">
    <property type="entry name" value="NCX, central ion-binding region"/>
    <property type="match status" value="2"/>
</dbReference>
<feature type="transmembrane region" description="Helical" evidence="10">
    <location>
        <begin position="97"/>
        <end position="116"/>
    </location>
</feature>
<keyword evidence="6 10" id="KW-0106">Calcium</keyword>
<dbReference type="STRING" id="1408163.A0A0F4YLX6"/>
<dbReference type="NCBIfam" id="TIGR00378">
    <property type="entry name" value="cax"/>
    <property type="match status" value="1"/>
</dbReference>
<keyword evidence="9 10" id="KW-0472">Membrane</keyword>
<feature type="domain" description="Sodium/calcium exchanger membrane region" evidence="12">
    <location>
        <begin position="300"/>
        <end position="442"/>
    </location>
</feature>
<dbReference type="GO" id="GO:0000329">
    <property type="term" value="C:fungal-type vacuole membrane"/>
    <property type="evidence" value="ECO:0007669"/>
    <property type="project" value="TreeGrafter"/>
</dbReference>
<feature type="region of interest" description="Disordered" evidence="11">
    <location>
        <begin position="273"/>
        <end position="294"/>
    </location>
</feature>
<feature type="domain" description="Sodium/calcium exchanger membrane region" evidence="12">
    <location>
        <begin position="96"/>
        <end position="254"/>
    </location>
</feature>
<feature type="region of interest" description="Disordered" evidence="11">
    <location>
        <begin position="1"/>
        <end position="54"/>
    </location>
</feature>
<evidence type="ECO:0000256" key="10">
    <source>
        <dbReference type="RuleBase" id="RU365028"/>
    </source>
</evidence>
<proteinExistence type="inferred from homology"/>
<evidence type="ECO:0000256" key="7">
    <source>
        <dbReference type="ARBA" id="ARBA00022989"/>
    </source>
</evidence>
<feature type="transmembrane region" description="Helical" evidence="10">
    <location>
        <begin position="295"/>
        <end position="319"/>
    </location>
</feature>
<keyword evidence="5 10" id="KW-0812">Transmembrane</keyword>
<keyword evidence="14" id="KW-1185">Reference proteome</keyword>
<comment type="function">
    <text evidence="10">Has a role in promoting intracellular calcium ion sequestration via the exchange of calcium ions for hydrogen ions across the vacuolar membrane. Involved also in manganese ion homeostasis via its uptake into the vacuole.</text>
</comment>
<evidence type="ECO:0000256" key="4">
    <source>
        <dbReference type="ARBA" id="ARBA00022568"/>
    </source>
</evidence>
<reference evidence="13 14" key="1">
    <citation type="submission" date="2015-04" db="EMBL/GenBank/DDBJ databases">
        <authorList>
            <person name="Heijne W.H."/>
            <person name="Fedorova N.D."/>
            <person name="Nierman W.C."/>
            <person name="Vollebregt A.W."/>
            <person name="Zhao Z."/>
            <person name="Wu L."/>
            <person name="Kumar M."/>
            <person name="Stam H."/>
            <person name="van den Berg M.A."/>
            <person name="Pel H.J."/>
        </authorList>
    </citation>
    <scope>NUCLEOTIDE SEQUENCE [LARGE SCALE GENOMIC DNA]</scope>
    <source>
        <strain evidence="13 14">CBS 393.64</strain>
    </source>
</reference>
<dbReference type="EMBL" id="LASV01000410">
    <property type="protein sequence ID" value="KKA18861.1"/>
    <property type="molecule type" value="Genomic_DNA"/>
</dbReference>
<feature type="transmembrane region" description="Helical" evidence="10">
    <location>
        <begin position="162"/>
        <end position="183"/>
    </location>
</feature>
<evidence type="ECO:0000259" key="12">
    <source>
        <dbReference type="Pfam" id="PF01699"/>
    </source>
</evidence>
<dbReference type="GO" id="GO:0012505">
    <property type="term" value="C:endomembrane system"/>
    <property type="evidence" value="ECO:0007669"/>
    <property type="project" value="UniProtKB-SubCell"/>
</dbReference>
<dbReference type="InterPro" id="IPR004837">
    <property type="entry name" value="NaCa_Exmemb"/>
</dbReference>
<feature type="compositionally biased region" description="Polar residues" evidence="11">
    <location>
        <begin position="32"/>
        <end position="41"/>
    </location>
</feature>
<dbReference type="PANTHER" id="PTHR31503">
    <property type="entry name" value="VACUOLAR CALCIUM ION TRANSPORTER"/>
    <property type="match status" value="1"/>
</dbReference>
<comment type="similarity">
    <text evidence="2 10">Belongs to the Ca(2+):cation antiporter (CaCA) (TC 2.A.19) family.</text>
</comment>
<gene>
    <name evidence="13" type="ORF">T310_7190</name>
</gene>
<comment type="caution">
    <text evidence="13">The sequence shown here is derived from an EMBL/GenBank/DDBJ whole genome shotgun (WGS) entry which is preliminary data.</text>
</comment>
<keyword evidence="8 10" id="KW-0406">Ion transport</keyword>
<keyword evidence="10" id="KW-0050">Antiport</keyword>
<organism evidence="13 14">
    <name type="scientific">Rasamsonia emersonii (strain ATCC 16479 / CBS 393.64 / IMI 116815)</name>
    <dbReference type="NCBI Taxonomy" id="1408163"/>
    <lineage>
        <taxon>Eukaryota</taxon>
        <taxon>Fungi</taxon>
        <taxon>Dikarya</taxon>
        <taxon>Ascomycota</taxon>
        <taxon>Pezizomycotina</taxon>
        <taxon>Eurotiomycetes</taxon>
        <taxon>Eurotiomycetidae</taxon>
        <taxon>Eurotiales</taxon>
        <taxon>Trichocomaceae</taxon>
        <taxon>Rasamsonia</taxon>
    </lineage>
</organism>
<feature type="transmembrane region" description="Helical" evidence="10">
    <location>
        <begin position="128"/>
        <end position="150"/>
    </location>
</feature>
<accession>A0A0F4YLX6</accession>
<comment type="caution">
    <text evidence="10">Lacks conserved residue(s) required for the propagation of feature annotation.</text>
</comment>
<name>A0A0F4YLX6_RASE3</name>
<evidence type="ECO:0000256" key="11">
    <source>
        <dbReference type="SAM" id="MobiDB-lite"/>
    </source>
</evidence>
<dbReference type="PANTHER" id="PTHR31503:SF22">
    <property type="entry name" value="VACUOLAR CALCIUM ION TRANSPORTER"/>
    <property type="match status" value="1"/>
</dbReference>
<dbReference type="Pfam" id="PF01699">
    <property type="entry name" value="Na_Ca_ex"/>
    <property type="match status" value="2"/>
</dbReference>
<dbReference type="InterPro" id="IPR004798">
    <property type="entry name" value="CAX-like"/>
</dbReference>
<dbReference type="OrthoDB" id="1699231at2759"/>
<feature type="transmembrane region" description="Helical" evidence="10">
    <location>
        <begin position="235"/>
        <end position="253"/>
    </location>
</feature>
<protein>
    <recommendedName>
        <fullName evidence="10">Vacuolar calcium ion transporter</fullName>
    </recommendedName>
</protein>
<keyword evidence="10" id="KW-0926">Vacuole</keyword>
<dbReference type="AlphaFoldDB" id="A0A0F4YLX6"/>
<evidence type="ECO:0000256" key="9">
    <source>
        <dbReference type="ARBA" id="ARBA00023136"/>
    </source>
</evidence>
<dbReference type="Proteomes" id="UP000053958">
    <property type="component" value="Unassembled WGS sequence"/>
</dbReference>
<evidence type="ECO:0000256" key="8">
    <source>
        <dbReference type="ARBA" id="ARBA00023065"/>
    </source>
</evidence>
<keyword evidence="7 10" id="KW-1133">Transmembrane helix</keyword>